<dbReference type="RefSeq" id="WP_072918782.1">
    <property type="nucleotide sequence ID" value="NZ_FQYQ01000023.1"/>
</dbReference>
<accession>A0A1M6JGW9</accession>
<organism evidence="1 2">
    <name type="scientific">Pseudobutyrivibrio xylanivorans DSM 14809</name>
    <dbReference type="NCBI Taxonomy" id="1123012"/>
    <lineage>
        <taxon>Bacteria</taxon>
        <taxon>Bacillati</taxon>
        <taxon>Bacillota</taxon>
        <taxon>Clostridia</taxon>
        <taxon>Lachnospirales</taxon>
        <taxon>Lachnospiraceae</taxon>
        <taxon>Pseudobutyrivibrio</taxon>
    </lineage>
</organism>
<evidence type="ECO:0008006" key="3">
    <source>
        <dbReference type="Google" id="ProtNLM"/>
    </source>
</evidence>
<dbReference type="Proteomes" id="UP000184185">
    <property type="component" value="Unassembled WGS sequence"/>
</dbReference>
<name>A0A1M6JGW9_PSEXY</name>
<keyword evidence="2" id="KW-1185">Reference proteome</keyword>
<reference evidence="1 2" key="1">
    <citation type="submission" date="2016-11" db="EMBL/GenBank/DDBJ databases">
        <authorList>
            <person name="Jaros S."/>
            <person name="Januszkiewicz K."/>
            <person name="Wedrychowicz H."/>
        </authorList>
    </citation>
    <scope>NUCLEOTIDE SEQUENCE [LARGE SCALE GENOMIC DNA]</scope>
    <source>
        <strain evidence="1 2">DSM 14809</strain>
    </source>
</reference>
<evidence type="ECO:0000313" key="2">
    <source>
        <dbReference type="Proteomes" id="UP000184185"/>
    </source>
</evidence>
<evidence type="ECO:0000313" key="1">
    <source>
        <dbReference type="EMBL" id="SHJ45911.1"/>
    </source>
</evidence>
<proteinExistence type="predicted"/>
<sequence>MVGRYDIELYNNKVHYHLNIKRNITVLRGDSASGKSEFIRLLSAYNANPESSGITLISEKACSVLTEENWKLFIESYNERIFFIDEGNTFLATEEFAKAVKKADHYFVIISRERLPQLSYSVEEIYGLREGDEAGKYRNATRIYNEMYQLYNNQLGNIAEPEVVITEDSNSGCEFFCEVYPDKCISAGGKSNIQGKIVGAKENQILTIVDGAAFGPEMQACMELIKTSPKSISLYAPESFEYLILKSGLIEVPKDILEETWNYADSKEFCSWEEYYTAELSDRTRNGVGQYSKKKLNKYYITKGNLDKICKCLPWKMVP</sequence>
<dbReference type="OrthoDB" id="1957089at2"/>
<gene>
    <name evidence="1" type="ORF">SAMN02745725_02600</name>
</gene>
<dbReference type="EMBL" id="FQYQ01000023">
    <property type="protein sequence ID" value="SHJ45911.1"/>
    <property type="molecule type" value="Genomic_DNA"/>
</dbReference>
<protein>
    <recommendedName>
        <fullName evidence="3">Translation initiation factor 2</fullName>
    </recommendedName>
</protein>
<dbReference type="AlphaFoldDB" id="A0A1M6JGW9"/>